<dbReference type="EMBL" id="JAFBEV010000021">
    <property type="protein sequence ID" value="MBM7658667.1"/>
    <property type="molecule type" value="Genomic_DNA"/>
</dbReference>
<dbReference type="Proteomes" id="UP000823201">
    <property type="component" value="Unassembled WGS sequence"/>
</dbReference>
<evidence type="ECO:0000313" key="1">
    <source>
        <dbReference type="EMBL" id="MBM7658667.1"/>
    </source>
</evidence>
<proteinExistence type="predicted"/>
<name>A0ABS2QA61_9BACL</name>
<evidence type="ECO:0000313" key="2">
    <source>
        <dbReference type="Proteomes" id="UP000823201"/>
    </source>
</evidence>
<organism evidence="1 2">
    <name type="scientific">Sporolactobacillus spathodeae</name>
    <dbReference type="NCBI Taxonomy" id="1465502"/>
    <lineage>
        <taxon>Bacteria</taxon>
        <taxon>Bacillati</taxon>
        <taxon>Bacillota</taxon>
        <taxon>Bacilli</taxon>
        <taxon>Bacillales</taxon>
        <taxon>Sporolactobacillaceae</taxon>
        <taxon>Sporolactobacillus</taxon>
    </lineage>
</organism>
<reference evidence="1 2" key="1">
    <citation type="submission" date="2021-01" db="EMBL/GenBank/DDBJ databases">
        <title>Genomic Encyclopedia of Type Strains, Phase IV (KMG-IV): sequencing the most valuable type-strain genomes for metagenomic binning, comparative biology and taxonomic classification.</title>
        <authorList>
            <person name="Goeker M."/>
        </authorList>
    </citation>
    <scope>NUCLEOTIDE SEQUENCE [LARGE SCALE GENOMIC DNA]</scope>
    <source>
        <strain evidence="1 2">DSM 100968</strain>
    </source>
</reference>
<protein>
    <submittedName>
        <fullName evidence="1">Uncharacterized protein</fullName>
    </submittedName>
</protein>
<dbReference type="RefSeq" id="WP_205007222.1">
    <property type="nucleotide sequence ID" value="NZ_JAFBEV010000021.1"/>
</dbReference>
<sequence>MLMDVERLEDYIELYLNVVRNSPWNELWKHAADRQRLLGMIHTPSFLGFALGKRIN</sequence>
<keyword evidence="2" id="KW-1185">Reference proteome</keyword>
<accession>A0ABS2QA61</accession>
<comment type="caution">
    <text evidence="1">The sequence shown here is derived from an EMBL/GenBank/DDBJ whole genome shotgun (WGS) entry which is preliminary data.</text>
</comment>
<gene>
    <name evidence="1" type="ORF">JOC27_002129</name>
</gene>